<dbReference type="InterPro" id="IPR001296">
    <property type="entry name" value="Glyco_trans_1"/>
</dbReference>
<feature type="region of interest" description="Disordered" evidence="7">
    <location>
        <begin position="433"/>
        <end position="497"/>
    </location>
</feature>
<dbReference type="PANTHER" id="PTHR45871:SF1">
    <property type="entry name" value="PHOSPHATIDYLINOSITOL N-ACETYLGLUCOSAMINYLTRANSFERASE SUBUNIT A"/>
    <property type="match status" value="1"/>
</dbReference>
<feature type="domain" description="PIGA GPI anchor biosynthesis" evidence="10">
    <location>
        <begin position="42"/>
        <end position="131"/>
    </location>
</feature>
<dbReference type="Gene3D" id="3.40.50.2000">
    <property type="entry name" value="Glycogen Phosphorylase B"/>
    <property type="match status" value="2"/>
</dbReference>
<dbReference type="PANTHER" id="PTHR45871">
    <property type="entry name" value="N-ACETYLGLUCOSAMINYL-PHOSPHATIDYLINOSITOL BIOSYNTHETIC PROTEIN"/>
    <property type="match status" value="1"/>
</dbReference>
<keyword evidence="5" id="KW-0808">Transferase</keyword>
<dbReference type="CDD" id="cd03796">
    <property type="entry name" value="GT4_PIG-A-like"/>
    <property type="match status" value="1"/>
</dbReference>
<dbReference type="EMBL" id="MU069555">
    <property type="protein sequence ID" value="KAF5839094.1"/>
    <property type="molecule type" value="Genomic_DNA"/>
</dbReference>
<feature type="region of interest" description="Disordered" evidence="7">
    <location>
        <begin position="574"/>
        <end position="601"/>
    </location>
</feature>
<evidence type="ECO:0000256" key="1">
    <source>
        <dbReference type="ARBA" id="ARBA00004687"/>
    </source>
</evidence>
<proteinExistence type="predicted"/>
<feature type="compositionally biased region" description="Low complexity" evidence="7">
    <location>
        <begin position="448"/>
        <end position="478"/>
    </location>
</feature>
<comment type="pathway">
    <text evidence="1">Glycolipid biosynthesis; glycosylphosphatidylinositol-anchor biosynthesis.</text>
</comment>
<dbReference type="Pfam" id="PF08288">
    <property type="entry name" value="PIGA"/>
    <property type="match status" value="1"/>
</dbReference>
<dbReference type="Proteomes" id="UP000815325">
    <property type="component" value="Unassembled WGS sequence"/>
</dbReference>
<feature type="transmembrane region" description="Helical" evidence="8">
    <location>
        <begin position="662"/>
        <end position="682"/>
    </location>
</feature>
<evidence type="ECO:0000256" key="3">
    <source>
        <dbReference type="ARBA" id="ARBA00022502"/>
    </source>
</evidence>
<evidence type="ECO:0000256" key="5">
    <source>
        <dbReference type="ARBA" id="ARBA00022679"/>
    </source>
</evidence>
<dbReference type="InterPro" id="IPR013234">
    <property type="entry name" value="PIGA_GPI_anchor_biosynthesis"/>
</dbReference>
<dbReference type="SUPFAM" id="SSF53756">
    <property type="entry name" value="UDP-Glycosyltransferase/glycogen phosphorylase"/>
    <property type="match status" value="1"/>
</dbReference>
<accession>A0ABQ7GWW0</accession>
<evidence type="ECO:0000256" key="6">
    <source>
        <dbReference type="ARBA" id="ARBA00032160"/>
    </source>
</evidence>
<evidence type="ECO:0000256" key="2">
    <source>
        <dbReference type="ARBA" id="ARBA00012420"/>
    </source>
</evidence>
<keyword evidence="12" id="KW-1185">Reference proteome</keyword>
<protein>
    <recommendedName>
        <fullName evidence="2">phosphatidylinositol N-acetylglucosaminyltransferase</fullName>
        <ecNumber evidence="2">2.4.1.198</ecNumber>
    </recommendedName>
    <alternativeName>
        <fullName evidence="6">GlcNAc-PI synthesis protein</fullName>
    </alternativeName>
</protein>
<dbReference type="Pfam" id="PF00534">
    <property type="entry name" value="Glycos_transf_1"/>
    <property type="match status" value="1"/>
</dbReference>
<reference evidence="11" key="1">
    <citation type="submission" date="2017-08" db="EMBL/GenBank/DDBJ databases">
        <authorList>
            <person name="Polle J.E."/>
            <person name="Barry K."/>
            <person name="Cushman J."/>
            <person name="Schmutz J."/>
            <person name="Tran D."/>
            <person name="Hathwaick L.T."/>
            <person name="Yim W.C."/>
            <person name="Jenkins J."/>
            <person name="Mckie-Krisberg Z.M."/>
            <person name="Prochnik S."/>
            <person name="Lindquist E."/>
            <person name="Dockter R.B."/>
            <person name="Adam C."/>
            <person name="Molina H."/>
            <person name="Bunkerborg J."/>
            <person name="Jin E."/>
            <person name="Buchheim M."/>
            <person name="Magnuson J."/>
        </authorList>
    </citation>
    <scope>NUCLEOTIDE SEQUENCE</scope>
    <source>
        <strain evidence="11">CCAP 19/18</strain>
    </source>
</reference>
<organism evidence="11 12">
    <name type="scientific">Dunaliella salina</name>
    <name type="common">Green alga</name>
    <name type="synonym">Protococcus salinus</name>
    <dbReference type="NCBI Taxonomy" id="3046"/>
    <lineage>
        <taxon>Eukaryota</taxon>
        <taxon>Viridiplantae</taxon>
        <taxon>Chlorophyta</taxon>
        <taxon>core chlorophytes</taxon>
        <taxon>Chlorophyceae</taxon>
        <taxon>CS clade</taxon>
        <taxon>Chlamydomonadales</taxon>
        <taxon>Dunaliellaceae</taxon>
        <taxon>Dunaliella</taxon>
    </lineage>
</organism>
<dbReference type="EC" id="2.4.1.198" evidence="2"/>
<feature type="compositionally biased region" description="Polar residues" evidence="7">
    <location>
        <begin position="535"/>
        <end position="545"/>
    </location>
</feature>
<keyword evidence="8" id="KW-0812">Transmembrane</keyword>
<keyword evidence="4" id="KW-0328">Glycosyltransferase</keyword>
<comment type="caution">
    <text evidence="11">The sequence shown here is derived from an EMBL/GenBank/DDBJ whole genome shotgun (WGS) entry which is preliminary data.</text>
</comment>
<evidence type="ECO:0000256" key="7">
    <source>
        <dbReference type="SAM" id="MobiDB-lite"/>
    </source>
</evidence>
<feature type="compositionally biased region" description="Basic and acidic residues" evidence="7">
    <location>
        <begin position="585"/>
        <end position="594"/>
    </location>
</feature>
<gene>
    <name evidence="11" type="ORF">DUNSADRAFT_1639</name>
</gene>
<keyword evidence="8" id="KW-0472">Membrane</keyword>
<evidence type="ECO:0000259" key="10">
    <source>
        <dbReference type="Pfam" id="PF08288"/>
    </source>
</evidence>
<keyword evidence="8" id="KW-1133">Transmembrane helix</keyword>
<feature type="region of interest" description="Disordered" evidence="7">
    <location>
        <begin position="528"/>
        <end position="554"/>
    </location>
</feature>
<feature type="region of interest" description="Disordered" evidence="7">
    <location>
        <begin position="405"/>
        <end position="424"/>
    </location>
</feature>
<feature type="domain" description="Glycosyl transferase family 1" evidence="9">
    <location>
        <begin position="199"/>
        <end position="341"/>
    </location>
</feature>
<evidence type="ECO:0000313" key="11">
    <source>
        <dbReference type="EMBL" id="KAF5839094.1"/>
    </source>
</evidence>
<evidence type="ECO:0000256" key="4">
    <source>
        <dbReference type="ARBA" id="ARBA00022676"/>
    </source>
</evidence>
<keyword evidence="3" id="KW-0337">GPI-anchor biosynthesis</keyword>
<evidence type="ECO:0000259" key="9">
    <source>
        <dbReference type="Pfam" id="PF00534"/>
    </source>
</evidence>
<evidence type="ECO:0000256" key="8">
    <source>
        <dbReference type="SAM" id="Phobius"/>
    </source>
</evidence>
<evidence type="ECO:0000313" key="12">
    <source>
        <dbReference type="Proteomes" id="UP000815325"/>
    </source>
</evidence>
<name>A0ABQ7GWW0_DUNSA</name>
<sequence>MPTCVLMVTDFFYPNFGGVENHVYQLSQCLLQLDYKVVIVTHAYGDCKGVRYLTNGLKVYYLYRRPLYLQSTAPTVFGSMRILRVIMLRECVHIVHAHQAFSTLGLEACLHARTMGYKVVFTDHSLFGFADVPSILMNQLLKCVLCDVHHVICVSHTSKENTVLRANLNASAVSVIPNAVNAADFLPAPPSISRPRNGLRDRVVVVALSRLVYRKGIDLMALVIPYICATHPNVDFIIGGGGPKSALLEAMVADHGLEGRVSLCGPVPNEKARDFLLQGHIFLNASLTEAFCIAIVEAAACGLLIVSTRVGGVPEVLPPDMVELAEPSAEGLCAALRQALKRLGDVEPFKQHARVASMYSWPDVAKRTTAVYDRVVAEWCPQCGASPSVGRHVPLSPLAKEVVHEGQVVGTREPSSQQAQDLQQQILGQQARIPGQQDQIPDQRVQVQGRARLPQQRQGRQPRVLQRQLLHRQQVQDQNRSSPCGNLTKHDGESRQETTALRNANGSKNGRAPSDGYRLCLPLSVLPHDPVPQPARSTMQQTQKASAVASGGPAHPAAATPLLVYTQLAASHSPSLTRSTSSGEKQQHNAERSGHQGGQAVVGDPSSSDCSLGKGLESCCCCCCCHASYYRAAPCSEAAAYLRATEGGLLLARLACYRRCGFLAGLLFGALAVAVHLWWCCLQWLQPAHKIQAALDFPAERRRGAD</sequence>
<dbReference type="InterPro" id="IPR039507">
    <property type="entry name" value="PIG-A/GPI3"/>
</dbReference>